<gene>
    <name evidence="2" type="ORF">SAMN02745157_4025</name>
</gene>
<dbReference type="Pfam" id="PF18734">
    <property type="entry name" value="HEPN_AbiU2"/>
    <property type="match status" value="1"/>
</dbReference>
<evidence type="ECO:0000259" key="1">
    <source>
        <dbReference type="Pfam" id="PF18734"/>
    </source>
</evidence>
<protein>
    <recommendedName>
        <fullName evidence="1">HEPN AbiU2-like domain-containing protein</fullName>
    </recommendedName>
</protein>
<organism evidence="2 3">
    <name type="scientific">Kaistia soli DSM 19436</name>
    <dbReference type="NCBI Taxonomy" id="1122133"/>
    <lineage>
        <taxon>Bacteria</taxon>
        <taxon>Pseudomonadati</taxon>
        <taxon>Pseudomonadota</taxon>
        <taxon>Alphaproteobacteria</taxon>
        <taxon>Hyphomicrobiales</taxon>
        <taxon>Kaistiaceae</taxon>
        <taxon>Kaistia</taxon>
    </lineage>
</organism>
<proteinExistence type="predicted"/>
<reference evidence="2 3" key="1">
    <citation type="submission" date="2016-11" db="EMBL/GenBank/DDBJ databases">
        <authorList>
            <person name="Jaros S."/>
            <person name="Januszkiewicz K."/>
            <person name="Wedrychowicz H."/>
        </authorList>
    </citation>
    <scope>NUCLEOTIDE SEQUENCE [LARGE SCALE GENOMIC DNA]</scope>
    <source>
        <strain evidence="2 3">DSM 19436</strain>
    </source>
</reference>
<sequence length="249" mass="27515">MPIKKTLSKQEAIEKVDHMFPLLMEQTKLALHAEAVMEVLNESAVSAKGAAIYGPSTLRTIQNGLLVDLVISLAKLFDPQAPRASRGETVARRHNRSDVASLAVMVRLLKQRRCSSALAARAGFPATEVHEALSKATRRWAAFRRSSKSRHAVTTLKEYRDKLTAHLLLVPPKTKPRYNELFHLMDVAMEMMQPIAIAVSGTNHVLGEYETMLREDALDFWSRAFPAIMIAADEGGAEQLLSSGRAEAS</sequence>
<dbReference type="Proteomes" id="UP000184485">
    <property type="component" value="Unassembled WGS sequence"/>
</dbReference>
<evidence type="ECO:0000313" key="2">
    <source>
        <dbReference type="EMBL" id="SHG32766.1"/>
    </source>
</evidence>
<name>A0A1M5IWU6_9HYPH</name>
<keyword evidence="3" id="KW-1185">Reference proteome</keyword>
<dbReference type="EMBL" id="FQUP01000004">
    <property type="protein sequence ID" value="SHG32766.1"/>
    <property type="molecule type" value="Genomic_DNA"/>
</dbReference>
<dbReference type="RefSeq" id="WP_073056424.1">
    <property type="nucleotide sequence ID" value="NZ_FQUP01000004.1"/>
</dbReference>
<evidence type="ECO:0000313" key="3">
    <source>
        <dbReference type="Proteomes" id="UP000184485"/>
    </source>
</evidence>
<dbReference type="InterPro" id="IPR040704">
    <property type="entry name" value="HEPN_AbiU2"/>
</dbReference>
<dbReference type="AlphaFoldDB" id="A0A1M5IWU6"/>
<feature type="domain" description="HEPN AbiU2-like" evidence="1">
    <location>
        <begin position="13"/>
        <end position="220"/>
    </location>
</feature>
<accession>A0A1M5IWU6</accession>